<dbReference type="PIRSF" id="PIRSF032064">
    <property type="entry name" value="UCP032064"/>
    <property type="match status" value="1"/>
</dbReference>
<evidence type="ECO:0000313" key="1">
    <source>
        <dbReference type="EMBL" id="MDC7674966.1"/>
    </source>
</evidence>
<dbReference type="InterPro" id="IPR007922">
    <property type="entry name" value="DciA-like"/>
</dbReference>
<dbReference type="InterPro" id="IPR010593">
    <property type="entry name" value="DUF1159"/>
</dbReference>
<dbReference type="Pfam" id="PF05258">
    <property type="entry name" value="DciA"/>
    <property type="match status" value="1"/>
</dbReference>
<protein>
    <submittedName>
        <fullName evidence="1">DciA family protein</fullName>
    </submittedName>
</protein>
<name>A0ABT5HFV7_9CAUL</name>
<reference evidence="1 2" key="1">
    <citation type="submission" date="2023-01" db="EMBL/GenBank/DDBJ databases">
        <title>Novel species of the genus Asticcacaulis isolated from rivers.</title>
        <authorList>
            <person name="Lu H."/>
        </authorList>
    </citation>
    <scope>NUCLEOTIDE SEQUENCE [LARGE SCALE GENOMIC DNA]</scope>
    <source>
        <strain evidence="1 2">LKC15W</strain>
    </source>
</reference>
<sequence>MKRNLPSLEDAVAILRATRTKRMPKPPPPVNRQIAPMLKTLSARFEAYDTGAGRLKNRWPEIVGESLSKLSEPVKIIAARAPAQTSARGSLSKSAAPPTISRVTTSGGILEIRCEGAYAPILQHQQDLILSRVNLFLGAGSVGRLRIVQGQVAKSALRGNTAPRSKPLSAEQELILQNSLRDVTDERLKRTLLKLGRAVIAKDNATTSENTKPPLPRS</sequence>
<gene>
    <name evidence="1" type="ORF">PQU98_02410</name>
</gene>
<comment type="caution">
    <text evidence="1">The sequence shown here is derived from an EMBL/GenBank/DDBJ whole genome shotgun (WGS) entry which is preliminary data.</text>
</comment>
<evidence type="ECO:0000313" key="2">
    <source>
        <dbReference type="Proteomes" id="UP001218579"/>
    </source>
</evidence>
<accession>A0ABT5HFV7</accession>
<dbReference type="EMBL" id="JAQQKV010000001">
    <property type="protein sequence ID" value="MDC7674966.1"/>
    <property type="molecule type" value="Genomic_DNA"/>
</dbReference>
<keyword evidence="2" id="KW-1185">Reference proteome</keyword>
<dbReference type="Proteomes" id="UP001218579">
    <property type="component" value="Unassembled WGS sequence"/>
</dbReference>
<dbReference type="RefSeq" id="WP_272743273.1">
    <property type="nucleotide sequence ID" value="NZ_JAQQKV010000001.1"/>
</dbReference>
<organism evidence="1 2">
    <name type="scientific">Asticcacaulis machinosus</name>
    <dbReference type="NCBI Taxonomy" id="2984211"/>
    <lineage>
        <taxon>Bacteria</taxon>
        <taxon>Pseudomonadati</taxon>
        <taxon>Pseudomonadota</taxon>
        <taxon>Alphaproteobacteria</taxon>
        <taxon>Caulobacterales</taxon>
        <taxon>Caulobacteraceae</taxon>
        <taxon>Asticcacaulis</taxon>
    </lineage>
</organism>
<proteinExistence type="predicted"/>